<gene>
    <name evidence="11" type="ORF">FH039_11155</name>
</gene>
<dbReference type="OrthoDB" id="88793at2157"/>
<keyword evidence="12" id="KW-1185">Reference proteome</keyword>
<dbReference type="GeneID" id="40475749"/>
<sequence>MNAQITILGPPGTGKTSALINLYKYFIGDASTDVTSFVQRYNLNKLIMRRDYTSDEVLFLTFTTSAVRVLKERGIYNAYTLHSYITRVLMRNKLLTPSGFMKEPFIAAMMEMNYGYDFRDRFSSHPSNVAEIRYNYYFNVYYDKDSEEILEIVKQREKSAVYQRIRDYVEWREKKGIFDYVSVLRYFLTTTPATLAPEKEGSEPRVMIMDEAQDFSPLQWAVVRRLRRIGLLDYVVAAGDPNQSIYSFQGADPSEFENFMASGTVVVLKRSYRLPKHVYNKAEMLTRWLRTHFEYEPREELGKAITEYLKRSNLLKMDRTTGDKVIQILESVMNENKTVFVLTRTNKQARELEKYIIEAGYRVSRIKNDDSLYDLLEEVIAFEEKRNVGLRLFFAVTSLNEEGIRLRSLFKTPTEAIMKVEECLSGREHLNDEESEAGGCSDDVLSLARFIENHYLDVLDHEEKRVLDGLRRRRNGRVIHVDTMHAAKGEEADVVIVIDFVNRKIEKEIQRDENALKEEVRVLYVAMTRAREKLYVLTSKSKRSVLGYVRF</sequence>
<keyword evidence="1 9" id="KW-0547">Nucleotide-binding</keyword>
<keyword evidence="4 9" id="KW-0067">ATP-binding</keyword>
<evidence type="ECO:0000256" key="2">
    <source>
        <dbReference type="ARBA" id="ARBA00022801"/>
    </source>
</evidence>
<keyword evidence="5" id="KW-0413">Isomerase</keyword>
<evidence type="ECO:0000256" key="3">
    <source>
        <dbReference type="ARBA" id="ARBA00022806"/>
    </source>
</evidence>
<name>A0A4Y5SPL4_9EURY</name>
<dbReference type="PANTHER" id="PTHR11070">
    <property type="entry name" value="UVRD / RECB / PCRA DNA HELICASE FAMILY MEMBER"/>
    <property type="match status" value="1"/>
</dbReference>
<accession>A0A4Y5SPL4</accession>
<dbReference type="GO" id="GO:0043138">
    <property type="term" value="F:3'-5' DNA helicase activity"/>
    <property type="evidence" value="ECO:0007669"/>
    <property type="project" value="UniProtKB-EC"/>
</dbReference>
<dbReference type="InterPro" id="IPR027417">
    <property type="entry name" value="P-loop_NTPase"/>
</dbReference>
<dbReference type="Gene3D" id="3.40.50.300">
    <property type="entry name" value="P-loop containing nucleotide triphosphate hydrolases"/>
    <property type="match status" value="2"/>
</dbReference>
<feature type="binding site" evidence="9">
    <location>
        <begin position="9"/>
        <end position="16"/>
    </location>
    <ligand>
        <name>ATP</name>
        <dbReference type="ChEBI" id="CHEBI:30616"/>
    </ligand>
</feature>
<evidence type="ECO:0000259" key="10">
    <source>
        <dbReference type="PROSITE" id="PS51198"/>
    </source>
</evidence>
<dbReference type="PANTHER" id="PTHR11070:SF2">
    <property type="entry name" value="ATP-DEPENDENT DNA HELICASE SRS2"/>
    <property type="match status" value="1"/>
</dbReference>
<dbReference type="EMBL" id="CP040846">
    <property type="protein sequence ID" value="QDA32051.1"/>
    <property type="molecule type" value="Genomic_DNA"/>
</dbReference>
<evidence type="ECO:0000256" key="4">
    <source>
        <dbReference type="ARBA" id="ARBA00022840"/>
    </source>
</evidence>
<dbReference type="InterPro" id="IPR014017">
    <property type="entry name" value="DNA_helicase_UvrD-like_C"/>
</dbReference>
<dbReference type="Pfam" id="PF00580">
    <property type="entry name" value="UvrD-helicase"/>
    <property type="match status" value="1"/>
</dbReference>
<keyword evidence="3 9" id="KW-0347">Helicase</keyword>
<dbReference type="PROSITE" id="PS51198">
    <property type="entry name" value="UVRD_HELICASE_ATP_BIND"/>
    <property type="match status" value="1"/>
</dbReference>
<dbReference type="KEGG" id="tic:FH039_11155"/>
<dbReference type="Pfam" id="PF13361">
    <property type="entry name" value="UvrD_C"/>
    <property type="match status" value="1"/>
</dbReference>
<keyword evidence="2 9" id="KW-0378">Hydrolase</keyword>
<evidence type="ECO:0000256" key="9">
    <source>
        <dbReference type="PROSITE-ProRule" id="PRU00560"/>
    </source>
</evidence>
<protein>
    <recommendedName>
        <fullName evidence="7">DNA 3'-5' helicase</fullName>
        <ecNumber evidence="7">5.6.2.4</ecNumber>
    </recommendedName>
</protein>
<dbReference type="SUPFAM" id="SSF52540">
    <property type="entry name" value="P-loop containing nucleoside triphosphate hydrolases"/>
    <property type="match status" value="1"/>
</dbReference>
<organism evidence="11 12">
    <name type="scientific">Thermococcus indicus</name>
    <dbReference type="NCBI Taxonomy" id="2586643"/>
    <lineage>
        <taxon>Archaea</taxon>
        <taxon>Methanobacteriati</taxon>
        <taxon>Methanobacteriota</taxon>
        <taxon>Thermococci</taxon>
        <taxon>Thermococcales</taxon>
        <taxon>Thermococcaceae</taxon>
        <taxon>Thermococcus</taxon>
    </lineage>
</organism>
<proteinExistence type="predicted"/>
<dbReference type="InterPro" id="IPR000212">
    <property type="entry name" value="DNA_helicase_UvrD/REP"/>
</dbReference>
<dbReference type="GO" id="GO:0005524">
    <property type="term" value="F:ATP binding"/>
    <property type="evidence" value="ECO:0007669"/>
    <property type="project" value="UniProtKB-UniRule"/>
</dbReference>
<dbReference type="RefSeq" id="WP_139681373.1">
    <property type="nucleotide sequence ID" value="NZ_CP040846.1"/>
</dbReference>
<evidence type="ECO:0000256" key="5">
    <source>
        <dbReference type="ARBA" id="ARBA00023235"/>
    </source>
</evidence>
<evidence type="ECO:0000256" key="6">
    <source>
        <dbReference type="ARBA" id="ARBA00034617"/>
    </source>
</evidence>
<reference evidence="11 12" key="1">
    <citation type="submission" date="2019-06" db="EMBL/GenBank/DDBJ databases">
        <title>Thermococcus indicus sp. nov., a Fe(III)-reducing hyperthermophilic archaeon isolated from the Onnuri vent field of the Central Indian Ocean ridge.</title>
        <authorList>
            <person name="Lim J.K."/>
            <person name="Kim Y.J."/>
            <person name="Kwon K.K."/>
        </authorList>
    </citation>
    <scope>NUCLEOTIDE SEQUENCE [LARGE SCALE GENOMIC DNA]</scope>
    <source>
        <strain evidence="11 12">IOH1</strain>
    </source>
</reference>
<evidence type="ECO:0000256" key="1">
    <source>
        <dbReference type="ARBA" id="ARBA00022741"/>
    </source>
</evidence>
<dbReference type="AlphaFoldDB" id="A0A4Y5SPL4"/>
<dbReference type="GO" id="GO:0000725">
    <property type="term" value="P:recombinational repair"/>
    <property type="evidence" value="ECO:0007669"/>
    <property type="project" value="TreeGrafter"/>
</dbReference>
<dbReference type="GO" id="GO:0016787">
    <property type="term" value="F:hydrolase activity"/>
    <property type="evidence" value="ECO:0007669"/>
    <property type="project" value="UniProtKB-UniRule"/>
</dbReference>
<comment type="catalytic activity">
    <reaction evidence="8">
        <text>ATP + H2O = ADP + phosphate + H(+)</text>
        <dbReference type="Rhea" id="RHEA:13065"/>
        <dbReference type="ChEBI" id="CHEBI:15377"/>
        <dbReference type="ChEBI" id="CHEBI:15378"/>
        <dbReference type="ChEBI" id="CHEBI:30616"/>
        <dbReference type="ChEBI" id="CHEBI:43474"/>
        <dbReference type="ChEBI" id="CHEBI:456216"/>
        <dbReference type="EC" id="5.6.2.4"/>
    </reaction>
</comment>
<evidence type="ECO:0000256" key="8">
    <source>
        <dbReference type="ARBA" id="ARBA00048988"/>
    </source>
</evidence>
<evidence type="ECO:0000256" key="7">
    <source>
        <dbReference type="ARBA" id="ARBA00034808"/>
    </source>
</evidence>
<evidence type="ECO:0000313" key="12">
    <source>
        <dbReference type="Proteomes" id="UP000306007"/>
    </source>
</evidence>
<dbReference type="GO" id="GO:0003677">
    <property type="term" value="F:DNA binding"/>
    <property type="evidence" value="ECO:0007669"/>
    <property type="project" value="InterPro"/>
</dbReference>
<evidence type="ECO:0000313" key="11">
    <source>
        <dbReference type="EMBL" id="QDA32051.1"/>
    </source>
</evidence>
<dbReference type="Proteomes" id="UP000306007">
    <property type="component" value="Chromosome"/>
</dbReference>
<dbReference type="InterPro" id="IPR014016">
    <property type="entry name" value="UvrD-like_ATP-bd"/>
</dbReference>
<feature type="domain" description="UvrD-like helicase ATP-binding" evidence="10">
    <location>
        <begin position="1"/>
        <end position="275"/>
    </location>
</feature>
<comment type="catalytic activity">
    <reaction evidence="6">
        <text>Couples ATP hydrolysis with the unwinding of duplex DNA by translocating in the 3'-5' direction.</text>
        <dbReference type="EC" id="5.6.2.4"/>
    </reaction>
</comment>
<dbReference type="EC" id="5.6.2.4" evidence="7"/>